<dbReference type="AlphaFoldDB" id="A0A1H1PL37"/>
<evidence type="ECO:0000256" key="6">
    <source>
        <dbReference type="ARBA" id="ARBA00022989"/>
    </source>
</evidence>
<feature type="transmembrane region" description="Helical" evidence="9">
    <location>
        <begin position="36"/>
        <end position="57"/>
    </location>
</feature>
<dbReference type="RefSeq" id="WP_157691350.1">
    <property type="nucleotide sequence ID" value="NZ_LT629739.1"/>
</dbReference>
<dbReference type="OrthoDB" id="4804620at2"/>
<keyword evidence="7 9" id="KW-0472">Membrane</keyword>
<dbReference type="Pfam" id="PF04290">
    <property type="entry name" value="DctQ"/>
    <property type="match status" value="1"/>
</dbReference>
<evidence type="ECO:0000256" key="4">
    <source>
        <dbReference type="ARBA" id="ARBA00022519"/>
    </source>
</evidence>
<feature type="transmembrane region" description="Helical" evidence="9">
    <location>
        <begin position="119"/>
        <end position="142"/>
    </location>
</feature>
<evidence type="ECO:0000256" key="5">
    <source>
        <dbReference type="ARBA" id="ARBA00022692"/>
    </source>
</evidence>
<sequence length="208" mass="22724">MPDFTSVFRPLTQLPGYRSGEAPLPLRRIQQTITMISFLISAVILTVMSVLTGIEVFMRYFFDRPLGWNVNFTEQYLMVGLAFFGVTVAYRLAGHVAVASIYDRLPDRTKKLVQLLSQAVIITAVLPVLVNGAVAAGISFGLNETPAVGGSELPLNYGLWKSLVPIGSALFIATVLIDFVRELCSDWSGPITDVTRPNRQTETEGGAL</sequence>
<dbReference type="STRING" id="629680.SAMN04489751_1268"/>
<comment type="similarity">
    <text evidence="8">Belongs to the TRAP transporter small permease family.</text>
</comment>
<evidence type="ECO:0000313" key="12">
    <source>
        <dbReference type="Proteomes" id="UP000199700"/>
    </source>
</evidence>
<protein>
    <submittedName>
        <fullName evidence="11">TRAP-type C4-dicarboxylate transport system, small permease component</fullName>
    </submittedName>
</protein>
<evidence type="ECO:0000256" key="9">
    <source>
        <dbReference type="SAM" id="Phobius"/>
    </source>
</evidence>
<dbReference type="PANTHER" id="PTHR35011">
    <property type="entry name" value="2,3-DIKETO-L-GULONATE TRAP TRANSPORTER SMALL PERMEASE PROTEIN YIAM"/>
    <property type="match status" value="1"/>
</dbReference>
<dbReference type="InterPro" id="IPR055348">
    <property type="entry name" value="DctQ"/>
</dbReference>
<dbReference type="Proteomes" id="UP000199700">
    <property type="component" value="Chromosome"/>
</dbReference>
<gene>
    <name evidence="11" type="ORF">SAMN04489751_1268</name>
</gene>
<evidence type="ECO:0000259" key="10">
    <source>
        <dbReference type="Pfam" id="PF04290"/>
    </source>
</evidence>
<dbReference type="GO" id="GO:0005886">
    <property type="term" value="C:plasma membrane"/>
    <property type="evidence" value="ECO:0007669"/>
    <property type="project" value="UniProtKB-SubCell"/>
</dbReference>
<reference evidence="11" key="1">
    <citation type="submission" date="2016-10" db="EMBL/GenBank/DDBJ databases">
        <authorList>
            <person name="Varghese N."/>
            <person name="Submissions S."/>
        </authorList>
    </citation>
    <scope>NUCLEOTIDE SEQUENCE [LARGE SCALE GENOMIC DNA]</scope>
    <source>
        <strain evidence="11">DSM 22082</strain>
    </source>
</reference>
<evidence type="ECO:0000256" key="1">
    <source>
        <dbReference type="ARBA" id="ARBA00004429"/>
    </source>
</evidence>
<keyword evidence="12" id="KW-1185">Reference proteome</keyword>
<evidence type="ECO:0000313" key="11">
    <source>
        <dbReference type="EMBL" id="SDS11810.1"/>
    </source>
</evidence>
<keyword evidence="6 9" id="KW-1133">Transmembrane helix</keyword>
<keyword evidence="5 9" id="KW-0812">Transmembrane</keyword>
<name>A0A1H1PL37_BRESA</name>
<proteinExistence type="inferred from homology"/>
<evidence type="ECO:0000256" key="2">
    <source>
        <dbReference type="ARBA" id="ARBA00022448"/>
    </source>
</evidence>
<evidence type="ECO:0000256" key="7">
    <source>
        <dbReference type="ARBA" id="ARBA00023136"/>
    </source>
</evidence>
<organism evidence="11 12">
    <name type="scientific">Brevibacterium sandarakinum</name>
    <dbReference type="NCBI Taxonomy" id="629680"/>
    <lineage>
        <taxon>Bacteria</taxon>
        <taxon>Bacillati</taxon>
        <taxon>Actinomycetota</taxon>
        <taxon>Actinomycetes</taxon>
        <taxon>Micrococcales</taxon>
        <taxon>Brevibacteriaceae</taxon>
        <taxon>Brevibacterium</taxon>
    </lineage>
</organism>
<dbReference type="EMBL" id="LT629739">
    <property type="protein sequence ID" value="SDS11810.1"/>
    <property type="molecule type" value="Genomic_DNA"/>
</dbReference>
<feature type="transmembrane region" description="Helical" evidence="9">
    <location>
        <begin position="77"/>
        <end position="98"/>
    </location>
</feature>
<dbReference type="InterPro" id="IPR007387">
    <property type="entry name" value="TRAP_DctQ"/>
</dbReference>
<evidence type="ECO:0000256" key="8">
    <source>
        <dbReference type="ARBA" id="ARBA00038436"/>
    </source>
</evidence>
<keyword evidence="2" id="KW-0813">Transport</keyword>
<accession>A0A1H1PL37</accession>
<keyword evidence="4" id="KW-0997">Cell inner membrane</keyword>
<keyword evidence="3" id="KW-1003">Cell membrane</keyword>
<feature type="transmembrane region" description="Helical" evidence="9">
    <location>
        <begin position="162"/>
        <end position="180"/>
    </location>
</feature>
<comment type="subcellular location">
    <subcellularLocation>
        <location evidence="1">Cell inner membrane</location>
        <topology evidence="1">Multi-pass membrane protein</topology>
    </subcellularLocation>
</comment>
<feature type="domain" description="Tripartite ATP-independent periplasmic transporters DctQ component" evidence="10">
    <location>
        <begin position="48"/>
        <end position="184"/>
    </location>
</feature>
<evidence type="ECO:0000256" key="3">
    <source>
        <dbReference type="ARBA" id="ARBA00022475"/>
    </source>
</evidence>